<name>A0A0R2LHE9_9LACO</name>
<evidence type="ECO:0000313" key="9">
    <source>
        <dbReference type="Proteomes" id="UP000051906"/>
    </source>
</evidence>
<dbReference type="SUPFAM" id="SSF63520">
    <property type="entry name" value="PTS-regulatory domain, PRD"/>
    <property type="match status" value="2"/>
</dbReference>
<dbReference type="InterPro" id="IPR011608">
    <property type="entry name" value="PRD"/>
</dbReference>
<dbReference type="InterPro" id="IPR036634">
    <property type="entry name" value="PRD_sf"/>
</dbReference>
<dbReference type="InterPro" id="IPR007737">
    <property type="entry name" value="Mga_HTH"/>
</dbReference>
<dbReference type="STRING" id="616990.IV54_GL000502"/>
<evidence type="ECO:0000256" key="5">
    <source>
        <dbReference type="ARBA" id="ARBA00023163"/>
    </source>
</evidence>
<dbReference type="PATRIC" id="fig|616990.3.peg.540"/>
<evidence type="ECO:0000256" key="4">
    <source>
        <dbReference type="ARBA" id="ARBA00023159"/>
    </source>
</evidence>
<dbReference type="GO" id="GO:0006355">
    <property type="term" value="P:regulation of DNA-templated transcription"/>
    <property type="evidence" value="ECO:0007669"/>
    <property type="project" value="InterPro"/>
</dbReference>
<evidence type="ECO:0000256" key="2">
    <source>
        <dbReference type="ARBA" id="ARBA00022737"/>
    </source>
</evidence>
<keyword evidence="4" id="KW-0010">Activator</keyword>
<dbReference type="GO" id="GO:0009401">
    <property type="term" value="P:phosphoenolpyruvate-dependent sugar phosphotransferase system"/>
    <property type="evidence" value="ECO:0007669"/>
    <property type="project" value="InterPro"/>
</dbReference>
<dbReference type="PANTHER" id="PTHR30185:SF18">
    <property type="entry name" value="TRANSCRIPTIONAL REGULATOR MTLR"/>
    <property type="match status" value="1"/>
</dbReference>
<dbReference type="Pfam" id="PF00874">
    <property type="entry name" value="PRD"/>
    <property type="match status" value="2"/>
</dbReference>
<dbReference type="SUPFAM" id="SSF46785">
    <property type="entry name" value="Winged helix' DNA-binding domain"/>
    <property type="match status" value="1"/>
</dbReference>
<protein>
    <submittedName>
        <fullName evidence="8">PRD domain protein</fullName>
    </submittedName>
</protein>
<accession>A0A0R2LHE9</accession>
<feature type="domain" description="PTS EIIB type-2" evidence="6">
    <location>
        <begin position="406"/>
        <end position="498"/>
    </location>
</feature>
<reference evidence="8 9" key="1">
    <citation type="journal article" date="2015" name="Genome Announc.">
        <title>Expanding the biotechnology potential of lactobacilli through comparative genomics of 213 strains and associated genera.</title>
        <authorList>
            <person name="Sun Z."/>
            <person name="Harris H.M."/>
            <person name="McCann A."/>
            <person name="Guo C."/>
            <person name="Argimon S."/>
            <person name="Zhang W."/>
            <person name="Yang X."/>
            <person name="Jeffery I.B."/>
            <person name="Cooney J.C."/>
            <person name="Kagawa T.F."/>
            <person name="Liu W."/>
            <person name="Song Y."/>
            <person name="Salvetti E."/>
            <person name="Wrobel A."/>
            <person name="Rasinkangas P."/>
            <person name="Parkhill J."/>
            <person name="Rea M.C."/>
            <person name="O'Sullivan O."/>
            <person name="Ritari J."/>
            <person name="Douillard F.P."/>
            <person name="Paul Ross R."/>
            <person name="Yang R."/>
            <person name="Briner A.E."/>
            <person name="Felis G.E."/>
            <person name="de Vos W.M."/>
            <person name="Barrangou R."/>
            <person name="Klaenhammer T.R."/>
            <person name="Caufield P.W."/>
            <person name="Cui Y."/>
            <person name="Zhang H."/>
            <person name="O'Toole P.W."/>
        </authorList>
    </citation>
    <scope>NUCLEOTIDE SEQUENCE [LARGE SCALE GENOMIC DNA]</scope>
    <source>
        <strain evidence="8 9">DSM 22467</strain>
    </source>
</reference>
<evidence type="ECO:0000259" key="7">
    <source>
        <dbReference type="PROSITE" id="PS51372"/>
    </source>
</evidence>
<dbReference type="InterPro" id="IPR013196">
    <property type="entry name" value="HTH_11"/>
</dbReference>
<keyword evidence="5" id="KW-0804">Transcription</keyword>
<keyword evidence="9" id="KW-1185">Reference proteome</keyword>
<dbReference type="InterPro" id="IPR036390">
    <property type="entry name" value="WH_DNA-bd_sf"/>
</dbReference>
<keyword evidence="1" id="KW-0808">Transferase</keyword>
<proteinExistence type="predicted"/>
<dbReference type="Gene3D" id="3.40.50.2300">
    <property type="match status" value="1"/>
</dbReference>
<feature type="domain" description="PRD" evidence="7">
    <location>
        <begin position="186"/>
        <end position="294"/>
    </location>
</feature>
<evidence type="ECO:0000256" key="3">
    <source>
        <dbReference type="ARBA" id="ARBA00023015"/>
    </source>
</evidence>
<keyword evidence="3" id="KW-0805">Transcription regulation</keyword>
<dbReference type="OrthoDB" id="3239954at2"/>
<dbReference type="InterPro" id="IPR036388">
    <property type="entry name" value="WH-like_DNA-bd_sf"/>
</dbReference>
<dbReference type="InterPro" id="IPR050661">
    <property type="entry name" value="BglG_antiterminators"/>
</dbReference>
<dbReference type="Pfam" id="PF05043">
    <property type="entry name" value="Mga"/>
    <property type="match status" value="1"/>
</dbReference>
<dbReference type="Gene3D" id="1.10.1790.10">
    <property type="entry name" value="PRD domain"/>
    <property type="match status" value="2"/>
</dbReference>
<dbReference type="SUPFAM" id="SSF52794">
    <property type="entry name" value="PTS system IIB component-like"/>
    <property type="match status" value="1"/>
</dbReference>
<evidence type="ECO:0000259" key="6">
    <source>
        <dbReference type="PROSITE" id="PS51099"/>
    </source>
</evidence>
<dbReference type="RefSeq" id="WP_057879008.1">
    <property type="nucleotide sequence ID" value="NZ_JQCA01000117.1"/>
</dbReference>
<dbReference type="Pfam" id="PF08279">
    <property type="entry name" value="HTH_11"/>
    <property type="match status" value="1"/>
</dbReference>
<evidence type="ECO:0000256" key="1">
    <source>
        <dbReference type="ARBA" id="ARBA00022679"/>
    </source>
</evidence>
<dbReference type="InterPro" id="IPR013011">
    <property type="entry name" value="PTS_EIIB_2"/>
</dbReference>
<dbReference type="Gene3D" id="1.10.10.10">
    <property type="entry name" value="Winged helix-like DNA-binding domain superfamily/Winged helix DNA-binding domain"/>
    <property type="match status" value="2"/>
</dbReference>
<comment type="caution">
    <text evidence="8">The sequence shown here is derived from an EMBL/GenBank/DDBJ whole genome shotgun (WGS) entry which is preliminary data.</text>
</comment>
<dbReference type="CDD" id="cd05568">
    <property type="entry name" value="PTS_IIB_bgl_like"/>
    <property type="match status" value="1"/>
</dbReference>
<dbReference type="GO" id="GO:0008982">
    <property type="term" value="F:protein-N(PI)-phosphohistidine-sugar phosphotransferase activity"/>
    <property type="evidence" value="ECO:0007669"/>
    <property type="project" value="InterPro"/>
</dbReference>
<sequence length="498" mass="56635">MVKTDINRELMNLLYQQDSYVTAKKLSEQLEVSPKTVYRTINHINEKVGAPQLITTAKGKGVEINRSRSLNESGQFVQHDLAKLSEDTLSPSKRRKQVMIRLLYVSPRAIDVQYLYEHFYVSDSVISNDEKIINQWLDRYGLRLQRTNRKASIQGDELAVRQAISVLTDLTGIIDFDNIFSRSEVALNQVDVNFVIDLIRDAEKDLEIEIPYPYDVNLFSHIYILINRYRNVGQKGSLPASQVPGTITQNKELLHCAEVLSHRIEQYAHVNLPQTEISFIYEYLESSRITNLSDRTEVVPQRAILIADDYVRQVSRLLQIEIDGKAILPDLINHVRPMLNRLENGIHATNELLEQIKQEYPTIFNAVCTASLKIGQDYELPKIPVDESAFISIYFARAVEQSTRALHILIACTTGVGTAELLRVKVSKNLPELVIDDVVSMRQYQVNRQQYSGVDFIISTIPIRDEQVIPVIVVSALFSARDQAAIRKVVTKLSGATK</sequence>
<dbReference type="Proteomes" id="UP000051906">
    <property type="component" value="Unassembled WGS sequence"/>
</dbReference>
<dbReference type="InterPro" id="IPR036095">
    <property type="entry name" value="PTS_EIIB-like_sf"/>
</dbReference>
<keyword evidence="2" id="KW-0677">Repeat</keyword>
<dbReference type="PROSITE" id="PS51372">
    <property type="entry name" value="PRD_2"/>
    <property type="match status" value="2"/>
</dbReference>
<evidence type="ECO:0000313" key="8">
    <source>
        <dbReference type="EMBL" id="KRO01220.1"/>
    </source>
</evidence>
<feature type="domain" description="PRD" evidence="7">
    <location>
        <begin position="298"/>
        <end position="405"/>
    </location>
</feature>
<dbReference type="AlphaFoldDB" id="A0A0R2LHE9"/>
<dbReference type="PANTHER" id="PTHR30185">
    <property type="entry name" value="CRYPTIC BETA-GLUCOSIDE BGL OPERON ANTITERMINATOR"/>
    <property type="match status" value="1"/>
</dbReference>
<gene>
    <name evidence="8" type="ORF">IV54_GL000502</name>
</gene>
<dbReference type="EMBL" id="JQCA01000117">
    <property type="protein sequence ID" value="KRO01220.1"/>
    <property type="molecule type" value="Genomic_DNA"/>
</dbReference>
<organism evidence="8 9">
    <name type="scientific">Levilactobacillus paucivorans</name>
    <dbReference type="NCBI Taxonomy" id="616990"/>
    <lineage>
        <taxon>Bacteria</taxon>
        <taxon>Bacillati</taxon>
        <taxon>Bacillota</taxon>
        <taxon>Bacilli</taxon>
        <taxon>Lactobacillales</taxon>
        <taxon>Lactobacillaceae</taxon>
        <taxon>Levilactobacillus</taxon>
    </lineage>
</organism>
<dbReference type="PROSITE" id="PS51099">
    <property type="entry name" value="PTS_EIIB_TYPE_2"/>
    <property type="match status" value="1"/>
</dbReference>